<evidence type="ECO:0000313" key="1">
    <source>
        <dbReference type="EMBL" id="MDO3720166.1"/>
    </source>
</evidence>
<evidence type="ECO:0000313" key="2">
    <source>
        <dbReference type="Proteomes" id="UP001168640"/>
    </source>
</evidence>
<comment type="caution">
    <text evidence="1">The sequence shown here is derived from an EMBL/GenBank/DDBJ whole genome shotgun (WGS) entry which is preliminary data.</text>
</comment>
<dbReference type="Proteomes" id="UP001168640">
    <property type="component" value="Unassembled WGS sequence"/>
</dbReference>
<protein>
    <recommendedName>
        <fullName evidence="3">JAB domain-containing protein</fullName>
    </recommendedName>
</protein>
<dbReference type="EMBL" id="JAUMIS010000001">
    <property type="protein sequence ID" value="MDO3720166.1"/>
    <property type="molecule type" value="Genomic_DNA"/>
</dbReference>
<keyword evidence="2" id="KW-1185">Reference proteome</keyword>
<reference evidence="1" key="1">
    <citation type="submission" date="2023-07" db="EMBL/GenBank/DDBJ databases">
        <title>Marinobacter sp. chi1 genome sequencing and assembly.</title>
        <authorList>
            <person name="Park S."/>
        </authorList>
    </citation>
    <scope>NUCLEOTIDE SEQUENCE</scope>
    <source>
        <strain evidence="1">Chi1</strain>
    </source>
</reference>
<name>A0ABT8VVZ5_9GAMM</name>
<gene>
    <name evidence="1" type="ORF">QVZ43_00430</name>
</gene>
<proteinExistence type="predicted"/>
<organism evidence="1 2">
    <name type="scientific">Marinobacter suaedae</name>
    <dbReference type="NCBI Taxonomy" id="3057675"/>
    <lineage>
        <taxon>Bacteria</taxon>
        <taxon>Pseudomonadati</taxon>
        <taxon>Pseudomonadota</taxon>
        <taxon>Gammaproteobacteria</taxon>
        <taxon>Pseudomonadales</taxon>
        <taxon>Marinobacteraceae</taxon>
        <taxon>Marinobacter</taxon>
    </lineage>
</organism>
<accession>A0ABT8VVZ5</accession>
<evidence type="ECO:0008006" key="3">
    <source>
        <dbReference type="Google" id="ProtNLM"/>
    </source>
</evidence>
<sequence>MRPVIPSYTETRQFDYSDSFASIMGKPDLVFNPNTRQRLRHPVDWTRGFASATERYLPEQINAKNRSIRSRMIHFLRQSGIAARIANMSRKSFVNRREYHAIIFFPGEIGPEHVGSPMSFYRAEYVPNQLGEFHTHPYLSDAVQPPSGTDTGFDQRAPLIIVSHGHQIWGVFKPRHCALLGRISGNSFRTLDPRDPMCGVAFHIA</sequence>
<dbReference type="RefSeq" id="WP_302908437.1">
    <property type="nucleotide sequence ID" value="NZ_JAUMIS010000001.1"/>
</dbReference>